<proteinExistence type="predicted"/>
<dbReference type="Pfam" id="PF14054">
    <property type="entry name" value="DUF4249"/>
    <property type="match status" value="1"/>
</dbReference>
<protein>
    <submittedName>
        <fullName evidence="1">DUF4249 domain-containing protein</fullName>
    </submittedName>
</protein>
<dbReference type="KEGG" id="echi:FKX85_17420"/>
<accession>A0A514CPA1</accession>
<reference evidence="1 2" key="1">
    <citation type="submission" date="2019-06" db="EMBL/GenBank/DDBJ databases">
        <title>Echinicola alkalisoli sp. nov. isolated from saline soil.</title>
        <authorList>
            <person name="Sun J.-Q."/>
            <person name="Xu L."/>
        </authorList>
    </citation>
    <scope>NUCLEOTIDE SEQUENCE [LARGE SCALE GENOMIC DNA]</scope>
    <source>
        <strain evidence="1 2">LN3S3</strain>
    </source>
</reference>
<dbReference type="InterPro" id="IPR025345">
    <property type="entry name" value="DUF4249"/>
</dbReference>
<evidence type="ECO:0000313" key="2">
    <source>
        <dbReference type="Proteomes" id="UP000316614"/>
    </source>
</evidence>
<evidence type="ECO:0000313" key="1">
    <source>
        <dbReference type="EMBL" id="QDH81617.1"/>
    </source>
</evidence>
<sequence length="268" mass="31005">MLGLLILLFSCQEEVHLELRDTVDFPVVEGIWTTNSNLNQVRVSMSQSYYDSSTYRPVTDAEVYIIHEERGKRFNFEYSQQTKSYLPVYNERGFEGQHYTLHVKMNGNHYRSSGVLLEAPELDSLSYRYKEKRLLRPEGYYITLHGKIPFEEDNYYRVRVVRNDTLLVSRSDYLLFDETFGTAALEDGFEIETIPFDEGDEVRIGLYRLNEGAYDYLEGLVELMYNDGGLFTPPPQNPPSNFELVEGDTPVLGYYMVGPVLSEAVTIQ</sequence>
<keyword evidence="2" id="KW-1185">Reference proteome</keyword>
<dbReference type="EMBL" id="CP041253">
    <property type="protein sequence ID" value="QDH81617.1"/>
    <property type="molecule type" value="Genomic_DNA"/>
</dbReference>
<gene>
    <name evidence="1" type="ORF">FKX85_17420</name>
</gene>
<dbReference type="AlphaFoldDB" id="A0A514CPA1"/>
<dbReference type="OrthoDB" id="637707at2"/>
<dbReference type="Proteomes" id="UP000316614">
    <property type="component" value="Chromosome"/>
</dbReference>
<name>A0A514CPA1_9BACT</name>
<organism evidence="1 2">
    <name type="scientific">Echinicola soli</name>
    <dbReference type="NCBI Taxonomy" id="2591634"/>
    <lineage>
        <taxon>Bacteria</taxon>
        <taxon>Pseudomonadati</taxon>
        <taxon>Bacteroidota</taxon>
        <taxon>Cytophagia</taxon>
        <taxon>Cytophagales</taxon>
        <taxon>Cyclobacteriaceae</taxon>
        <taxon>Echinicola</taxon>
    </lineage>
</organism>